<reference evidence="1 2" key="1">
    <citation type="submission" date="2018-10" db="EMBL/GenBank/DDBJ databases">
        <title>Draft genome sequence of the microsporidian Tubulinosema ratisbonensis.</title>
        <authorList>
            <person name="Polonais V."/>
            <person name="Peyretaillade E."/>
            <person name="Niehus S."/>
            <person name="Wawrzyniak I."/>
            <person name="Franchet A."/>
            <person name="Gaspin C."/>
            <person name="Reichstadt M."/>
            <person name="Belser C."/>
            <person name="Labadie K."/>
            <person name="Delbac F."/>
            <person name="Ferrandon D."/>
        </authorList>
    </citation>
    <scope>NUCLEOTIDE SEQUENCE [LARGE SCALE GENOMIC DNA]</scope>
    <source>
        <strain evidence="1 2">Franzen</strain>
    </source>
</reference>
<keyword evidence="2" id="KW-1185">Reference proteome</keyword>
<accession>A0A437AQP3</accession>
<dbReference type="EMBL" id="RCSS01000004">
    <property type="protein sequence ID" value="RVD93448.1"/>
    <property type="molecule type" value="Genomic_DNA"/>
</dbReference>
<evidence type="ECO:0008006" key="3">
    <source>
        <dbReference type="Google" id="ProtNLM"/>
    </source>
</evidence>
<dbReference type="Proteomes" id="UP000282876">
    <property type="component" value="Unassembled WGS sequence"/>
</dbReference>
<sequence>MKISINKIKNVTISSQTLLEEIFPKEMPLDQIEQSLKETLIGLQELEEALFFKQEKINTENMKFKEYDFQQLRLKQEIKFNESETLKQIVSLQNEYDNLVISERFLKFYKFIKNNLEMDFPTFLDRKIEEENFICFCLSEMENDIFIGNKARDFKEKMEKYLINKFEESLGHSFDLKYVYECSYFLNEGYPLLKIYANNIELFKSPYFIKKQEISLINLDNFKVQEDFRILLEKIKEIYKKEEKIIKEVFFDQKRVLSLINQRIFEDVIASNLDILLENNLPMLFVCNLEQSYILIQNVNLVFKETFTNFDNSVFISEVFSPFISLLSLKERSSFDEIFNYLIFKKELKSNYFILNDTLKPTNDIKQIFKILIFIFTKIVKRHELFFKNEEVEDYFDHFLRKFNEFINYVISILIEKDKMKTIDTISEFFLVIKQVLFSSQIHSVDILSDFFTEKVKKLFQERIIQSEIKIKKMFYEFSFTEYSKEYTDTVNKLITFLKEEISLCKQYLEGLNGIKFITLLMNSVYLSYYKKILTFKFGKESSTLLRDTKKLLNFCKIHVPDSVRNFEYLVEIVQLINISKNDIESYYSSVYEKIPNEEAKKILKCRIDYREIKHILYEK</sequence>
<dbReference type="VEuPathDB" id="MicrosporidiaDB:TUBRATIS_000170"/>
<evidence type="ECO:0000313" key="1">
    <source>
        <dbReference type="EMBL" id="RVD93448.1"/>
    </source>
</evidence>
<dbReference type="OrthoDB" id="2196302at2759"/>
<protein>
    <recommendedName>
        <fullName evidence="3">Exocyst complex component Sec10</fullName>
    </recommendedName>
</protein>
<dbReference type="AlphaFoldDB" id="A0A437AQP3"/>
<gene>
    <name evidence="1" type="ORF">TUBRATIS_000170</name>
</gene>
<proteinExistence type="predicted"/>
<comment type="caution">
    <text evidence="1">The sequence shown here is derived from an EMBL/GenBank/DDBJ whole genome shotgun (WGS) entry which is preliminary data.</text>
</comment>
<organism evidence="1 2">
    <name type="scientific">Tubulinosema ratisbonensis</name>
    <dbReference type="NCBI Taxonomy" id="291195"/>
    <lineage>
        <taxon>Eukaryota</taxon>
        <taxon>Fungi</taxon>
        <taxon>Fungi incertae sedis</taxon>
        <taxon>Microsporidia</taxon>
        <taxon>Tubulinosematoidea</taxon>
        <taxon>Tubulinosematidae</taxon>
        <taxon>Tubulinosema</taxon>
    </lineage>
</organism>
<name>A0A437AQP3_9MICR</name>
<evidence type="ECO:0000313" key="2">
    <source>
        <dbReference type="Proteomes" id="UP000282876"/>
    </source>
</evidence>